<evidence type="ECO:0000259" key="1">
    <source>
        <dbReference type="Pfam" id="PF13304"/>
    </source>
</evidence>
<dbReference type="AlphaFoldDB" id="A0A2U8FEW5"/>
<dbReference type="PANTHER" id="PTHR40396:SF1">
    <property type="entry name" value="ATPASE AAA-TYPE CORE DOMAIN-CONTAINING PROTEIN"/>
    <property type="match status" value="1"/>
</dbReference>
<dbReference type="PANTHER" id="PTHR40396">
    <property type="entry name" value="ATPASE-LIKE PROTEIN"/>
    <property type="match status" value="1"/>
</dbReference>
<dbReference type="InterPro" id="IPR003959">
    <property type="entry name" value="ATPase_AAA_core"/>
</dbReference>
<dbReference type="SUPFAM" id="SSF52540">
    <property type="entry name" value="P-loop containing nucleoside triphosphate hydrolases"/>
    <property type="match status" value="1"/>
</dbReference>
<dbReference type="GO" id="GO:0016887">
    <property type="term" value="F:ATP hydrolysis activity"/>
    <property type="evidence" value="ECO:0007669"/>
    <property type="project" value="InterPro"/>
</dbReference>
<proteinExistence type="predicted"/>
<gene>
    <name evidence="2" type="ORF">CDV25_08640</name>
</gene>
<dbReference type="Proteomes" id="UP000244890">
    <property type="component" value="Chromosome"/>
</dbReference>
<dbReference type="CDD" id="cd00267">
    <property type="entry name" value="ABC_ATPase"/>
    <property type="match status" value="1"/>
</dbReference>
<evidence type="ECO:0000313" key="2">
    <source>
        <dbReference type="EMBL" id="AWI34820.1"/>
    </source>
</evidence>
<dbReference type="Pfam" id="PF13304">
    <property type="entry name" value="AAA_21"/>
    <property type="match status" value="1"/>
</dbReference>
<dbReference type="InterPro" id="IPR027417">
    <property type="entry name" value="P-loop_NTPase"/>
</dbReference>
<name>A0A2U8FEW5_9HELI</name>
<dbReference type="KEGG" id="had:CDV25_08640"/>
<dbReference type="EMBL" id="CP021886">
    <property type="protein sequence ID" value="AWI34820.1"/>
    <property type="molecule type" value="Genomic_DNA"/>
</dbReference>
<reference evidence="2 3" key="1">
    <citation type="submission" date="2017-06" db="EMBL/GenBank/DDBJ databases">
        <title>Complete genome of Helicobacter apodemus.</title>
        <authorList>
            <person name="Cho S."/>
        </authorList>
    </citation>
    <scope>NUCLEOTIDE SEQUENCE [LARGE SCALE GENOMIC DNA]</scope>
    <source>
        <strain evidence="3">SNUVETPUB-15-01</strain>
    </source>
</reference>
<protein>
    <submittedName>
        <fullName evidence="2">RloA</fullName>
    </submittedName>
</protein>
<sequence>MLIELKMKNCFSIQEEQVLSLVASNDKQLKGNTFQADNLTLLKSVAIYGANAAGKSNIIKIIDVIKAIVLQSATMQRGTEFPLMPFLLGRDKEKPSEFEVSFIAENVKYRYGFTATRKKILEEWLFAYPNGRMQQWFLRAYDTKNDKYKYEFGSKFLGEKKLWENSTRENALFLSTAIQLNSKQLRPVFDWFLGKFNMSSISGLGDFINILKQNPQEISKYLKAVDFDIENLILKEEEANTQEVSWDLFNETISIDSSGKAKKSRVKAVHLNQQGQPIEFDMVLESDGTKKFFEFLGVIINTLQNGKILIIDELHNHLHPLMTKFIINLFHNENINKNNAQLIFTTHETSILDKDIFRKDQIYFCEKQNKATKLYAMSDFKGLRENIDFEKSYLLGRFGALPNLGQI</sequence>
<dbReference type="RefSeq" id="WP_108911596.1">
    <property type="nucleotide sequence ID" value="NZ_CP021886.1"/>
</dbReference>
<dbReference type="GO" id="GO:0005524">
    <property type="term" value="F:ATP binding"/>
    <property type="evidence" value="ECO:0007669"/>
    <property type="project" value="InterPro"/>
</dbReference>
<dbReference type="OrthoDB" id="9809324at2"/>
<accession>A0A2U8FEW5</accession>
<organism evidence="2 3">
    <name type="scientific">Helicobacter apodemus</name>
    <dbReference type="NCBI Taxonomy" id="135569"/>
    <lineage>
        <taxon>Bacteria</taxon>
        <taxon>Pseudomonadati</taxon>
        <taxon>Campylobacterota</taxon>
        <taxon>Epsilonproteobacteria</taxon>
        <taxon>Campylobacterales</taxon>
        <taxon>Helicobacteraceae</taxon>
        <taxon>Helicobacter</taxon>
    </lineage>
</organism>
<feature type="domain" description="ATPase AAA-type core" evidence="1">
    <location>
        <begin position="45"/>
        <end position="353"/>
    </location>
</feature>
<dbReference type="Gene3D" id="3.40.50.300">
    <property type="entry name" value="P-loop containing nucleotide triphosphate hydrolases"/>
    <property type="match status" value="1"/>
</dbReference>
<evidence type="ECO:0000313" key="3">
    <source>
        <dbReference type="Proteomes" id="UP000244890"/>
    </source>
</evidence>